<gene>
    <name evidence="3" type="ORF">DL239_18450</name>
</gene>
<evidence type="ECO:0000259" key="2">
    <source>
        <dbReference type="Pfam" id="PF06568"/>
    </source>
</evidence>
<keyword evidence="4" id="KW-1185">Reference proteome</keyword>
<keyword evidence="1" id="KW-0472">Membrane</keyword>
<comment type="caution">
    <text evidence="3">The sequence shown here is derived from an EMBL/GenBank/DDBJ whole genome shotgun (WGS) entry which is preliminary data.</text>
</comment>
<evidence type="ECO:0000313" key="4">
    <source>
        <dbReference type="Proteomes" id="UP001429564"/>
    </source>
</evidence>
<dbReference type="EMBL" id="QHLQ01000024">
    <property type="protein sequence ID" value="NIZ62950.1"/>
    <property type="molecule type" value="Genomic_DNA"/>
</dbReference>
<protein>
    <recommendedName>
        <fullName evidence="2">YjiS-like domain-containing protein</fullName>
    </recommendedName>
</protein>
<keyword evidence="1" id="KW-0812">Transmembrane</keyword>
<dbReference type="Proteomes" id="UP001429564">
    <property type="component" value="Unassembled WGS sequence"/>
</dbReference>
<evidence type="ECO:0000313" key="3">
    <source>
        <dbReference type="EMBL" id="NIZ62950.1"/>
    </source>
</evidence>
<accession>A0ABX0WBA8</accession>
<reference evidence="3 4" key="1">
    <citation type="submission" date="2018-05" db="EMBL/GenBank/DDBJ databases">
        <authorList>
            <person name="Zhang Y.-J."/>
        </authorList>
    </citation>
    <scope>NUCLEOTIDE SEQUENCE [LARGE SCALE GENOMIC DNA]</scope>
    <source>
        <strain evidence="3 4">CY04</strain>
    </source>
</reference>
<proteinExistence type="predicted"/>
<name>A0ABX0WBA8_9RHOB</name>
<organism evidence="3 4">
    <name type="scientific">Parasedimentitalea denitrificans</name>
    <dbReference type="NCBI Taxonomy" id="2211118"/>
    <lineage>
        <taxon>Bacteria</taxon>
        <taxon>Pseudomonadati</taxon>
        <taxon>Pseudomonadota</taxon>
        <taxon>Alphaproteobacteria</taxon>
        <taxon>Rhodobacterales</taxon>
        <taxon>Paracoccaceae</taxon>
        <taxon>Parasedimentitalea</taxon>
    </lineage>
</organism>
<feature type="domain" description="YjiS-like" evidence="2">
    <location>
        <begin position="35"/>
        <end position="66"/>
    </location>
</feature>
<evidence type="ECO:0000256" key="1">
    <source>
        <dbReference type="SAM" id="Phobius"/>
    </source>
</evidence>
<sequence length="77" mass="8876">MIHDARMPQSNMSFLVSRPALPVAAELAVALAVLITKWNLRIRTRKPLRYLSQEQLDDIGRNRAEAQHQATLPFWRP</sequence>
<keyword evidence="1" id="KW-1133">Transmembrane helix</keyword>
<feature type="transmembrane region" description="Helical" evidence="1">
    <location>
        <begin position="20"/>
        <end position="40"/>
    </location>
</feature>
<dbReference type="InterPro" id="IPR009506">
    <property type="entry name" value="YjiS-like"/>
</dbReference>
<dbReference type="Pfam" id="PF06568">
    <property type="entry name" value="YjiS-like"/>
    <property type="match status" value="1"/>
</dbReference>